<dbReference type="SUPFAM" id="SSF55961">
    <property type="entry name" value="Bet v1-like"/>
    <property type="match status" value="1"/>
</dbReference>
<keyword evidence="3" id="KW-1185">Reference proteome</keyword>
<dbReference type="EMBL" id="VCEJ01000002">
    <property type="protein sequence ID" value="TLV03172.1"/>
    <property type="molecule type" value="Genomic_DNA"/>
</dbReference>
<dbReference type="Proteomes" id="UP000306402">
    <property type="component" value="Unassembled WGS sequence"/>
</dbReference>
<comment type="caution">
    <text evidence="2">The sequence shown here is derived from an EMBL/GenBank/DDBJ whole genome shotgun (WGS) entry which is preliminary data.</text>
</comment>
<gene>
    <name evidence="2" type="ORF">FEN17_06035</name>
</gene>
<dbReference type="AlphaFoldDB" id="A0A5R9L3L4"/>
<evidence type="ECO:0000313" key="2">
    <source>
        <dbReference type="EMBL" id="TLV03172.1"/>
    </source>
</evidence>
<keyword evidence="1" id="KW-1133">Transmembrane helix</keyword>
<dbReference type="Gene3D" id="3.30.530.20">
    <property type="match status" value="1"/>
</dbReference>
<evidence type="ECO:0000256" key="1">
    <source>
        <dbReference type="SAM" id="Phobius"/>
    </source>
</evidence>
<sequence>MQVIKIIVLIIVAIIVLFLVIALFVKKEYVIKREIVINKPKQAVFDYIKFVKNQDHYNTWIMADPNLSKTFTGTDGTVGFVYAWDSKIDKVGKGEEQITGITEGQKIDLEIRFIKPFEGIGITEMTTENVGTGQTKVTWQMAGSSKYPMNITNLFIDKLLGTDLETSLKTLKGVLEK</sequence>
<organism evidence="2 3">
    <name type="scientific">Dyadobacter luticola</name>
    <dbReference type="NCBI Taxonomy" id="1979387"/>
    <lineage>
        <taxon>Bacteria</taxon>
        <taxon>Pseudomonadati</taxon>
        <taxon>Bacteroidota</taxon>
        <taxon>Cytophagia</taxon>
        <taxon>Cytophagales</taxon>
        <taxon>Spirosomataceae</taxon>
        <taxon>Dyadobacter</taxon>
    </lineage>
</organism>
<dbReference type="OrthoDB" id="9807923at2"/>
<name>A0A5R9L3L4_9BACT</name>
<reference evidence="2 3" key="1">
    <citation type="submission" date="2019-05" db="EMBL/GenBank/DDBJ databases">
        <authorList>
            <person name="Qu J.-H."/>
        </authorList>
    </citation>
    <scope>NUCLEOTIDE SEQUENCE [LARGE SCALE GENOMIC DNA]</scope>
    <source>
        <strain evidence="2 3">T17</strain>
    </source>
</reference>
<dbReference type="RefSeq" id="WP_138364379.1">
    <property type="nucleotide sequence ID" value="NZ_VCEJ01000002.1"/>
</dbReference>
<keyword evidence="1" id="KW-0812">Transmembrane</keyword>
<proteinExistence type="predicted"/>
<feature type="transmembrane region" description="Helical" evidence="1">
    <location>
        <begin position="6"/>
        <end position="25"/>
    </location>
</feature>
<accession>A0A5R9L3L4</accession>
<dbReference type="InterPro" id="IPR023393">
    <property type="entry name" value="START-like_dom_sf"/>
</dbReference>
<dbReference type="CDD" id="cd07818">
    <property type="entry name" value="SRPBCC_1"/>
    <property type="match status" value="1"/>
</dbReference>
<protein>
    <submittedName>
        <fullName evidence="2">Polyketide cyclase</fullName>
    </submittedName>
</protein>
<evidence type="ECO:0000313" key="3">
    <source>
        <dbReference type="Proteomes" id="UP000306402"/>
    </source>
</evidence>
<keyword evidence="1" id="KW-0472">Membrane</keyword>